<dbReference type="InterPro" id="IPR019787">
    <property type="entry name" value="Znf_PHD-finger"/>
</dbReference>
<feature type="compositionally biased region" description="Basic and acidic residues" evidence="5">
    <location>
        <begin position="581"/>
        <end position="590"/>
    </location>
</feature>
<feature type="compositionally biased region" description="Polar residues" evidence="5">
    <location>
        <begin position="101"/>
        <end position="117"/>
    </location>
</feature>
<evidence type="ECO:0000256" key="4">
    <source>
        <dbReference type="PROSITE-ProRule" id="PRU00146"/>
    </source>
</evidence>
<feature type="region of interest" description="Disordered" evidence="5">
    <location>
        <begin position="31"/>
        <end position="117"/>
    </location>
</feature>
<feature type="compositionally biased region" description="Basic residues" evidence="5">
    <location>
        <begin position="83"/>
        <end position="92"/>
    </location>
</feature>
<keyword evidence="1" id="KW-0479">Metal-binding</keyword>
<dbReference type="InterPro" id="IPR001965">
    <property type="entry name" value="Znf_PHD"/>
</dbReference>
<comment type="caution">
    <text evidence="7">The sequence shown here is derived from an EMBL/GenBank/DDBJ whole genome shotgun (WGS) entry which is preliminary data.</text>
</comment>
<evidence type="ECO:0000256" key="2">
    <source>
        <dbReference type="ARBA" id="ARBA00022771"/>
    </source>
</evidence>
<evidence type="ECO:0000256" key="5">
    <source>
        <dbReference type="SAM" id="MobiDB-lite"/>
    </source>
</evidence>
<dbReference type="PROSITE" id="PS50016">
    <property type="entry name" value="ZF_PHD_2"/>
    <property type="match status" value="1"/>
</dbReference>
<dbReference type="Pfam" id="PF00628">
    <property type="entry name" value="PHD"/>
    <property type="match status" value="1"/>
</dbReference>
<dbReference type="CDD" id="cd15489">
    <property type="entry name" value="PHD_SF"/>
    <property type="match status" value="1"/>
</dbReference>
<dbReference type="InterPro" id="IPR013083">
    <property type="entry name" value="Znf_RING/FYVE/PHD"/>
</dbReference>
<reference evidence="7 8" key="1">
    <citation type="submission" date="2023-04" db="EMBL/GenBank/DDBJ databases">
        <title>Genome of Basidiobolus ranarum AG-B5.</title>
        <authorList>
            <person name="Stajich J.E."/>
            <person name="Carter-House D."/>
            <person name="Gryganskyi A."/>
        </authorList>
    </citation>
    <scope>NUCLEOTIDE SEQUENCE [LARGE SCALE GENOMIC DNA]</scope>
    <source>
        <strain evidence="7 8">AG-B5</strain>
    </source>
</reference>
<keyword evidence="8" id="KW-1185">Reference proteome</keyword>
<dbReference type="EMBL" id="JASJQH010006918">
    <property type="protein sequence ID" value="KAK9727559.1"/>
    <property type="molecule type" value="Genomic_DNA"/>
</dbReference>
<evidence type="ECO:0000259" key="6">
    <source>
        <dbReference type="PROSITE" id="PS50016"/>
    </source>
</evidence>
<evidence type="ECO:0000313" key="7">
    <source>
        <dbReference type="EMBL" id="KAK9727559.1"/>
    </source>
</evidence>
<keyword evidence="2 4" id="KW-0863">Zinc-finger</keyword>
<dbReference type="SUPFAM" id="SSF57903">
    <property type="entry name" value="FYVE/PHD zinc finger"/>
    <property type="match status" value="1"/>
</dbReference>
<feature type="compositionally biased region" description="Basic residues" evidence="5">
    <location>
        <begin position="62"/>
        <end position="72"/>
    </location>
</feature>
<evidence type="ECO:0000256" key="3">
    <source>
        <dbReference type="ARBA" id="ARBA00022833"/>
    </source>
</evidence>
<accession>A0ABR2W9A3</accession>
<feature type="compositionally biased region" description="Polar residues" evidence="5">
    <location>
        <begin position="549"/>
        <end position="564"/>
    </location>
</feature>
<feature type="region of interest" description="Disordered" evidence="5">
    <location>
        <begin position="549"/>
        <end position="590"/>
    </location>
</feature>
<dbReference type="Gene3D" id="3.30.40.10">
    <property type="entry name" value="Zinc/RING finger domain, C3HC4 (zinc finger)"/>
    <property type="match status" value="1"/>
</dbReference>
<dbReference type="InterPro" id="IPR011011">
    <property type="entry name" value="Znf_FYVE_PHD"/>
</dbReference>
<dbReference type="SMART" id="SM00249">
    <property type="entry name" value="PHD"/>
    <property type="match status" value="1"/>
</dbReference>
<dbReference type="InterPro" id="IPR019786">
    <property type="entry name" value="Zinc_finger_PHD-type_CS"/>
</dbReference>
<name>A0ABR2W9A3_9FUNG</name>
<evidence type="ECO:0000256" key="1">
    <source>
        <dbReference type="ARBA" id="ARBA00022723"/>
    </source>
</evidence>
<feature type="compositionally biased region" description="Basic and acidic residues" evidence="5">
    <location>
        <begin position="73"/>
        <end position="82"/>
    </location>
</feature>
<protein>
    <recommendedName>
        <fullName evidence="6">PHD-type domain-containing protein</fullName>
    </recommendedName>
</protein>
<dbReference type="Proteomes" id="UP001479436">
    <property type="component" value="Unassembled WGS sequence"/>
</dbReference>
<gene>
    <name evidence="7" type="ORF">K7432_001766</name>
</gene>
<evidence type="ECO:0000313" key="8">
    <source>
        <dbReference type="Proteomes" id="UP001479436"/>
    </source>
</evidence>
<proteinExistence type="predicted"/>
<feature type="domain" description="PHD-type" evidence="6">
    <location>
        <begin position="124"/>
        <end position="178"/>
    </location>
</feature>
<sequence length="590" mass="66570">MLNRKTRRTKNSEGLNHLDFQQARQLEAWKSTVPNYEEPTTKSGRRIRQTIHYSPTDFSVSKSKRCSKKTKRKVDYGDDKNKSVTKRRKSNKSKVDHSTESSDSLDNGNITNVGNTPQESTGSKFICNSCQNGNLIESELLLICDQCHQPFHRACYAQPHGVTKDMKDSWTCDNCTTTLTTVGKDLDSIKQVHCVESRNNYELYAPFNRIYNDLHESCQCNLGDPKPIDSSSNTRIPLKVKMEINGVGLTFAQKEDYFKSLTHDQLIQLLMVCEVNNTEFSFFPVRKLENSSIITQSEVESYIKATRVEVEIPYRKELNTQKTLSNEPEYLILSNTPESSETEGSMAIRLKGDKEDGSGIVECVTENVHTGMITNVETEETSTEARSLDLLKIDQIKNTIQDKTKDEMNLGQESGNDNAPYSDTIAVEPCAEINARSNLIEGELDKITTLNEAQSAMHSDEGDRENNLCLPKDSSNSVTDIEMTFLKYPTVLDDHTKTEEDLTIEPVTIFQRNEDSNDHAYQLSSMIQPTGTNIEPPNNASDIIQVSTHSNEVNVPQRQTSVEDSMTVEENIDEPVTSYQGEKDMDTKEL</sequence>
<keyword evidence="3" id="KW-0862">Zinc</keyword>
<organism evidence="7 8">
    <name type="scientific">Basidiobolus ranarum</name>
    <dbReference type="NCBI Taxonomy" id="34480"/>
    <lineage>
        <taxon>Eukaryota</taxon>
        <taxon>Fungi</taxon>
        <taxon>Fungi incertae sedis</taxon>
        <taxon>Zoopagomycota</taxon>
        <taxon>Entomophthoromycotina</taxon>
        <taxon>Basidiobolomycetes</taxon>
        <taxon>Basidiobolales</taxon>
        <taxon>Basidiobolaceae</taxon>
        <taxon>Basidiobolus</taxon>
    </lineage>
</organism>
<dbReference type="PROSITE" id="PS01359">
    <property type="entry name" value="ZF_PHD_1"/>
    <property type="match status" value="1"/>
</dbReference>